<dbReference type="GO" id="GO:0030170">
    <property type="term" value="F:pyridoxal phosphate binding"/>
    <property type="evidence" value="ECO:0007669"/>
    <property type="project" value="TreeGrafter"/>
</dbReference>
<sequence length="314" mass="33974">MAIPDKTAFENAYKCVSPFVHNTPVLTSHLLDDLSGTSIYFKCENFQKMGAFKMRGAVNAISHLSEAQKKSGVVTHSSGNFAQALSLAAKNLGVKAYIVMPSNAPKVKREAVEAYGGIITTSMPTLESREEEATKIVKKTKATFIHPSNDINVILGQGTAAYELLQKYPDLDCIFTPVGGGGLIAGTALAVHYFSNKCKTIGGEPANADDAYRSLKSGKIEFNETAITIADGLRTHLGDKNFPIIKELVSEIITISEVEIVAAMRLLWERLKIVVEPSSAVPFAALLKERQRFKNQKIGIVISGGNVDLSNLPF</sequence>
<dbReference type="Gene3D" id="3.40.50.1100">
    <property type="match status" value="2"/>
</dbReference>
<keyword evidence="3" id="KW-0663">Pyridoxal phosphate</keyword>
<dbReference type="GO" id="GO:0018114">
    <property type="term" value="F:threonine racemase activity"/>
    <property type="evidence" value="ECO:0007669"/>
    <property type="project" value="TreeGrafter"/>
</dbReference>
<evidence type="ECO:0000256" key="2">
    <source>
        <dbReference type="ARBA" id="ARBA00010869"/>
    </source>
</evidence>
<dbReference type="Proteomes" id="UP000271339">
    <property type="component" value="Unassembled WGS sequence"/>
</dbReference>
<dbReference type="GO" id="GO:0030378">
    <property type="term" value="F:serine racemase activity"/>
    <property type="evidence" value="ECO:0007669"/>
    <property type="project" value="TreeGrafter"/>
</dbReference>
<feature type="domain" description="Tryptophan synthase beta chain-like PALP" evidence="5">
    <location>
        <begin position="16"/>
        <end position="304"/>
    </location>
</feature>
<dbReference type="GO" id="GO:0070179">
    <property type="term" value="P:D-serine biosynthetic process"/>
    <property type="evidence" value="ECO:0007669"/>
    <property type="project" value="TreeGrafter"/>
</dbReference>
<dbReference type="CDD" id="cd01562">
    <property type="entry name" value="Thr-dehyd"/>
    <property type="match status" value="1"/>
</dbReference>
<dbReference type="GO" id="GO:0005524">
    <property type="term" value="F:ATP binding"/>
    <property type="evidence" value="ECO:0007669"/>
    <property type="project" value="TreeGrafter"/>
</dbReference>
<dbReference type="FunFam" id="3.40.50.1100:FF:000007">
    <property type="entry name" value="L-threonine dehydratase catabolic TdcB"/>
    <property type="match status" value="1"/>
</dbReference>
<dbReference type="InterPro" id="IPR036052">
    <property type="entry name" value="TrpB-like_PALP_sf"/>
</dbReference>
<name>A0A3L9Y938_9FLAO</name>
<comment type="similarity">
    <text evidence="2">Belongs to the serine/threonine dehydratase family.</text>
</comment>
<proteinExistence type="inferred from homology"/>
<dbReference type="GO" id="GO:0003941">
    <property type="term" value="F:L-serine ammonia-lyase activity"/>
    <property type="evidence" value="ECO:0007669"/>
    <property type="project" value="TreeGrafter"/>
</dbReference>
<evidence type="ECO:0000259" key="5">
    <source>
        <dbReference type="Pfam" id="PF00291"/>
    </source>
</evidence>
<comment type="cofactor">
    <cofactor evidence="1">
        <name>pyridoxal 5'-phosphate</name>
        <dbReference type="ChEBI" id="CHEBI:597326"/>
    </cofactor>
</comment>
<evidence type="ECO:0000313" key="7">
    <source>
        <dbReference type="Proteomes" id="UP000271339"/>
    </source>
</evidence>
<dbReference type="RefSeq" id="WP_121908628.1">
    <property type="nucleotide sequence ID" value="NZ_REFC01000015.1"/>
</dbReference>
<dbReference type="PANTHER" id="PTHR43050:SF1">
    <property type="entry name" value="SERINE RACEMASE"/>
    <property type="match status" value="1"/>
</dbReference>
<protein>
    <submittedName>
        <fullName evidence="6">Threonine dehydratase</fullName>
    </submittedName>
</protein>
<dbReference type="Pfam" id="PF00291">
    <property type="entry name" value="PALP"/>
    <property type="match status" value="1"/>
</dbReference>
<evidence type="ECO:0000313" key="6">
    <source>
        <dbReference type="EMBL" id="RMA57211.1"/>
    </source>
</evidence>
<evidence type="ECO:0000256" key="1">
    <source>
        <dbReference type="ARBA" id="ARBA00001933"/>
    </source>
</evidence>
<dbReference type="OrthoDB" id="9811476at2"/>
<evidence type="ECO:0000256" key="3">
    <source>
        <dbReference type="ARBA" id="ARBA00022898"/>
    </source>
</evidence>
<dbReference type="SUPFAM" id="SSF53686">
    <property type="entry name" value="Tryptophan synthase beta subunit-like PLP-dependent enzymes"/>
    <property type="match status" value="1"/>
</dbReference>
<gene>
    <name evidence="6" type="ORF">BXY75_3098</name>
</gene>
<keyword evidence="4" id="KW-0456">Lyase</keyword>
<dbReference type="InterPro" id="IPR001926">
    <property type="entry name" value="TrpB-like_PALP"/>
</dbReference>
<organism evidence="6 7">
    <name type="scientific">Ulvibacter antarcticus</name>
    <dbReference type="NCBI Taxonomy" id="442714"/>
    <lineage>
        <taxon>Bacteria</taxon>
        <taxon>Pseudomonadati</taxon>
        <taxon>Bacteroidota</taxon>
        <taxon>Flavobacteriia</taxon>
        <taxon>Flavobacteriales</taxon>
        <taxon>Flavobacteriaceae</taxon>
        <taxon>Ulvibacter</taxon>
    </lineage>
</organism>
<reference evidence="6 7" key="1">
    <citation type="submission" date="2018-10" db="EMBL/GenBank/DDBJ databases">
        <title>Genomic Encyclopedia of Archaeal and Bacterial Type Strains, Phase II (KMG-II): from individual species to whole genera.</title>
        <authorList>
            <person name="Goeker M."/>
        </authorList>
    </citation>
    <scope>NUCLEOTIDE SEQUENCE [LARGE SCALE GENOMIC DNA]</scope>
    <source>
        <strain evidence="6 7">DSM 23424</strain>
    </source>
</reference>
<dbReference type="EMBL" id="REFC01000015">
    <property type="protein sequence ID" value="RMA57211.1"/>
    <property type="molecule type" value="Genomic_DNA"/>
</dbReference>
<dbReference type="AlphaFoldDB" id="A0A3L9Y938"/>
<dbReference type="PANTHER" id="PTHR43050">
    <property type="entry name" value="SERINE / THREONINE RACEMASE FAMILY MEMBER"/>
    <property type="match status" value="1"/>
</dbReference>
<keyword evidence="7" id="KW-1185">Reference proteome</keyword>
<accession>A0A3L9Y938</accession>
<evidence type="ECO:0000256" key="4">
    <source>
        <dbReference type="ARBA" id="ARBA00023239"/>
    </source>
</evidence>
<comment type="caution">
    <text evidence="6">The sequence shown here is derived from an EMBL/GenBank/DDBJ whole genome shotgun (WGS) entry which is preliminary data.</text>
</comment>
<dbReference type="GO" id="GO:0000287">
    <property type="term" value="F:magnesium ion binding"/>
    <property type="evidence" value="ECO:0007669"/>
    <property type="project" value="TreeGrafter"/>
</dbReference>